<evidence type="ECO:0000313" key="1">
    <source>
        <dbReference type="EMBL" id="EJW98981.1"/>
    </source>
</evidence>
<accession>J9FVE9</accession>
<protein>
    <submittedName>
        <fullName evidence="1">Uncharacterized protein</fullName>
    </submittedName>
</protein>
<sequence>MLERKHYAVILNYVAFPSQGAHLLTINFKNMVMKNFKSEAKRIISRMNTGKEINYKGFDYLYYGMGLYGFSDDVILSGCEYTNGNNSLFKHIVPTVENVVKYLAFIESQIIRL</sequence>
<name>J9FVE9_9ZZZZ</name>
<dbReference type="AlphaFoldDB" id="J9FVE9"/>
<organism evidence="1">
    <name type="scientific">gut metagenome</name>
    <dbReference type="NCBI Taxonomy" id="749906"/>
    <lineage>
        <taxon>unclassified sequences</taxon>
        <taxon>metagenomes</taxon>
        <taxon>organismal metagenomes</taxon>
    </lineage>
</organism>
<reference evidence="1" key="1">
    <citation type="journal article" date="2012" name="PLoS ONE">
        <title>Gene sets for utilization of primary and secondary nutrition supplies in the distal gut of endangered iberian lynx.</title>
        <authorList>
            <person name="Alcaide M."/>
            <person name="Messina E."/>
            <person name="Richter M."/>
            <person name="Bargiela R."/>
            <person name="Peplies J."/>
            <person name="Huws S.A."/>
            <person name="Newbold C.J."/>
            <person name="Golyshin P.N."/>
            <person name="Simon M.A."/>
            <person name="Lopez G."/>
            <person name="Yakimov M.M."/>
            <person name="Ferrer M."/>
        </authorList>
    </citation>
    <scope>NUCLEOTIDE SEQUENCE</scope>
</reference>
<dbReference type="EMBL" id="AMCI01004017">
    <property type="protein sequence ID" value="EJW98981.1"/>
    <property type="molecule type" value="Genomic_DNA"/>
</dbReference>
<comment type="caution">
    <text evidence="1">The sequence shown here is derived from an EMBL/GenBank/DDBJ whole genome shotgun (WGS) entry which is preliminary data.</text>
</comment>
<gene>
    <name evidence="1" type="ORF">EVA_12907</name>
</gene>
<proteinExistence type="predicted"/>